<organism evidence="1 2">
    <name type="scientific">Aquirufa rosea</name>
    <dbReference type="NCBI Taxonomy" id="2509241"/>
    <lineage>
        <taxon>Bacteria</taxon>
        <taxon>Pseudomonadati</taxon>
        <taxon>Bacteroidota</taxon>
        <taxon>Cytophagia</taxon>
        <taxon>Cytophagales</taxon>
        <taxon>Flectobacillaceae</taxon>
        <taxon>Aquirufa</taxon>
    </lineage>
</organism>
<sequence length="253" mass="29279">MKMRIIVITLFFTLWGIKSLGQNSEINVVYSLFKGGDIINFDVKIFDDFSTYKAQEANVNNLNDITLNVTTPGGYIFEKIKKENKLYYSESIMTKRFYVVDSLHPMKWKIGKEIKSILGYPCQKAQTHFRGRDYFAYFTKKIPVNNGPYKFGGLPGLILEVYSTDEEIKYLAKSINFSKNTINHIPSYTKYHSKYISHLDFVSIYITTWKSIIAKLKSRAEDHIPGDENYIKSNEIEIKYPALQLGRGINLND</sequence>
<protein>
    <submittedName>
        <fullName evidence="1">GLPGLI family protein</fullName>
    </submittedName>
</protein>
<evidence type="ECO:0000313" key="1">
    <source>
        <dbReference type="EMBL" id="RXK48081.1"/>
    </source>
</evidence>
<dbReference type="NCBIfam" id="TIGR01200">
    <property type="entry name" value="GLPGLI"/>
    <property type="match status" value="1"/>
</dbReference>
<gene>
    <name evidence="1" type="ORF">ESB04_08510</name>
</gene>
<reference evidence="1 2" key="1">
    <citation type="submission" date="2019-01" db="EMBL/GenBank/DDBJ databases">
        <title>Cytophagaceae bacterium strain CAR-16.</title>
        <authorList>
            <person name="Chen W.-M."/>
        </authorList>
    </citation>
    <scope>NUCLEOTIDE SEQUENCE [LARGE SCALE GENOMIC DNA]</scope>
    <source>
        <strain evidence="1 2">CAR-16</strain>
    </source>
</reference>
<comment type="caution">
    <text evidence="1">The sequence shown here is derived from an EMBL/GenBank/DDBJ whole genome shotgun (WGS) entry which is preliminary data.</text>
</comment>
<evidence type="ECO:0000313" key="2">
    <source>
        <dbReference type="Proteomes" id="UP000289455"/>
    </source>
</evidence>
<dbReference type="OrthoDB" id="1440774at2"/>
<dbReference type="Pfam" id="PF09697">
    <property type="entry name" value="Porph_ging"/>
    <property type="match status" value="1"/>
</dbReference>
<dbReference type="RefSeq" id="WP_129027323.1">
    <property type="nucleotide sequence ID" value="NZ_SDHY01000005.1"/>
</dbReference>
<dbReference type="AlphaFoldDB" id="A0A4Q1BYE7"/>
<name>A0A4Q1BYE7_9BACT</name>
<keyword evidence="2" id="KW-1185">Reference proteome</keyword>
<proteinExistence type="predicted"/>
<dbReference type="InterPro" id="IPR005901">
    <property type="entry name" value="GLPGLI"/>
</dbReference>
<accession>A0A4Q1BYE7</accession>
<dbReference type="Proteomes" id="UP000289455">
    <property type="component" value="Unassembled WGS sequence"/>
</dbReference>
<dbReference type="EMBL" id="SDHY01000005">
    <property type="protein sequence ID" value="RXK48081.1"/>
    <property type="molecule type" value="Genomic_DNA"/>
</dbReference>